<dbReference type="Proteomes" id="UP000272528">
    <property type="component" value="Chromosome"/>
</dbReference>
<dbReference type="Pfam" id="PF00196">
    <property type="entry name" value="GerE"/>
    <property type="match status" value="1"/>
</dbReference>
<dbReference type="RefSeq" id="WP_126015576.1">
    <property type="nucleotide sequence ID" value="NZ_CP034437.1"/>
</dbReference>
<evidence type="ECO:0000259" key="7">
    <source>
        <dbReference type="PROSITE" id="PS50110"/>
    </source>
</evidence>
<dbReference type="InterPro" id="IPR011006">
    <property type="entry name" value="CheY-like_superfamily"/>
</dbReference>
<organism evidence="8 9">
    <name type="scientific">Paenibacillus albus</name>
    <dbReference type="NCBI Taxonomy" id="2495582"/>
    <lineage>
        <taxon>Bacteria</taxon>
        <taxon>Bacillati</taxon>
        <taxon>Bacillota</taxon>
        <taxon>Bacilli</taxon>
        <taxon>Bacillales</taxon>
        <taxon>Paenibacillaceae</taxon>
        <taxon>Paenibacillus</taxon>
    </lineage>
</organism>
<proteinExistence type="predicted"/>
<dbReference type="PRINTS" id="PR00038">
    <property type="entry name" value="HTHLUXR"/>
</dbReference>
<dbReference type="SUPFAM" id="SSF46894">
    <property type="entry name" value="C-terminal effector domain of the bipartite response regulators"/>
    <property type="match status" value="1"/>
</dbReference>
<dbReference type="InterPro" id="IPR001789">
    <property type="entry name" value="Sig_transdc_resp-reg_receiver"/>
</dbReference>
<evidence type="ECO:0000256" key="2">
    <source>
        <dbReference type="ARBA" id="ARBA00023015"/>
    </source>
</evidence>
<dbReference type="Pfam" id="PF00072">
    <property type="entry name" value="Response_reg"/>
    <property type="match status" value="1"/>
</dbReference>
<feature type="modified residue" description="4-aspartylphosphate" evidence="5">
    <location>
        <position position="53"/>
    </location>
</feature>
<keyword evidence="2" id="KW-0805">Transcription regulation</keyword>
<reference evidence="9" key="1">
    <citation type="submission" date="2018-12" db="EMBL/GenBank/DDBJ databases">
        <title>Genome sequence of Peanibacillus sp.</title>
        <authorList>
            <person name="Subramani G."/>
            <person name="Srinivasan S."/>
            <person name="Kim M.K."/>
        </authorList>
    </citation>
    <scope>NUCLEOTIDE SEQUENCE [LARGE SCALE GENOMIC DNA]</scope>
    <source>
        <strain evidence="9">18JY67-1</strain>
    </source>
</reference>
<dbReference type="AlphaFoldDB" id="A0A3S9A3P4"/>
<evidence type="ECO:0000256" key="1">
    <source>
        <dbReference type="ARBA" id="ARBA00022553"/>
    </source>
</evidence>
<dbReference type="InterPro" id="IPR000792">
    <property type="entry name" value="Tscrpt_reg_LuxR_C"/>
</dbReference>
<sequence length="219" mass="24566">MISILLADDHPSVREGTIHMLEREGDMSITAVSTGAEVLEKLQRETYDILLLDLIMPGMNGLEVARSISELNLDVRIIIYTGYDIEPHFNLLVENGVSGFISKLSSREQMILSLRCAVNGEAVLPIKLLKQLRRTDIQVLHARGEKSLDRISISSKEQSILNEVCSGKSNKELAEIFFMSQRTIEYHLTRIFEKLNVSSRGEAIAEAQRLGLISSLDNR</sequence>
<dbReference type="SUPFAM" id="SSF52172">
    <property type="entry name" value="CheY-like"/>
    <property type="match status" value="1"/>
</dbReference>
<feature type="domain" description="Response regulatory" evidence="7">
    <location>
        <begin position="3"/>
        <end position="118"/>
    </location>
</feature>
<gene>
    <name evidence="8" type="ORF">EJC50_12330</name>
</gene>
<keyword evidence="9" id="KW-1185">Reference proteome</keyword>
<keyword evidence="1 5" id="KW-0597">Phosphoprotein</keyword>
<dbReference type="PROSITE" id="PS50110">
    <property type="entry name" value="RESPONSE_REGULATORY"/>
    <property type="match status" value="1"/>
</dbReference>
<dbReference type="OrthoDB" id="118459at2"/>
<evidence type="ECO:0000313" key="8">
    <source>
        <dbReference type="EMBL" id="AZN40345.1"/>
    </source>
</evidence>
<dbReference type="SMART" id="SM00448">
    <property type="entry name" value="REC"/>
    <property type="match status" value="1"/>
</dbReference>
<dbReference type="GO" id="GO:0000160">
    <property type="term" value="P:phosphorelay signal transduction system"/>
    <property type="evidence" value="ECO:0007669"/>
    <property type="project" value="InterPro"/>
</dbReference>
<dbReference type="InterPro" id="IPR058245">
    <property type="entry name" value="NreC/VraR/RcsB-like_REC"/>
</dbReference>
<dbReference type="InterPro" id="IPR039420">
    <property type="entry name" value="WalR-like"/>
</dbReference>
<name>A0A3S9A3P4_9BACL</name>
<dbReference type="GO" id="GO:0003677">
    <property type="term" value="F:DNA binding"/>
    <property type="evidence" value="ECO:0007669"/>
    <property type="project" value="UniProtKB-KW"/>
</dbReference>
<protein>
    <submittedName>
        <fullName evidence="8">Response regulator transcription factor</fullName>
    </submittedName>
</protein>
<evidence type="ECO:0000256" key="4">
    <source>
        <dbReference type="ARBA" id="ARBA00023163"/>
    </source>
</evidence>
<evidence type="ECO:0000256" key="3">
    <source>
        <dbReference type="ARBA" id="ARBA00023125"/>
    </source>
</evidence>
<dbReference type="PANTHER" id="PTHR43214">
    <property type="entry name" value="TWO-COMPONENT RESPONSE REGULATOR"/>
    <property type="match status" value="1"/>
</dbReference>
<dbReference type="EMBL" id="CP034437">
    <property type="protein sequence ID" value="AZN40345.1"/>
    <property type="molecule type" value="Genomic_DNA"/>
</dbReference>
<dbReference type="SMART" id="SM00421">
    <property type="entry name" value="HTH_LUXR"/>
    <property type="match status" value="1"/>
</dbReference>
<keyword evidence="4" id="KW-0804">Transcription</keyword>
<dbReference type="GO" id="GO:0006355">
    <property type="term" value="P:regulation of DNA-templated transcription"/>
    <property type="evidence" value="ECO:0007669"/>
    <property type="project" value="InterPro"/>
</dbReference>
<accession>A0A3S9A3P4</accession>
<dbReference type="KEGG" id="palb:EJC50_12330"/>
<keyword evidence="3" id="KW-0238">DNA-binding</keyword>
<dbReference type="CDD" id="cd17535">
    <property type="entry name" value="REC_NarL-like"/>
    <property type="match status" value="1"/>
</dbReference>
<dbReference type="Gene3D" id="3.40.50.2300">
    <property type="match status" value="1"/>
</dbReference>
<evidence type="ECO:0000313" key="9">
    <source>
        <dbReference type="Proteomes" id="UP000272528"/>
    </source>
</evidence>
<evidence type="ECO:0000259" key="6">
    <source>
        <dbReference type="PROSITE" id="PS50043"/>
    </source>
</evidence>
<dbReference type="CDD" id="cd06170">
    <property type="entry name" value="LuxR_C_like"/>
    <property type="match status" value="1"/>
</dbReference>
<evidence type="ECO:0000256" key="5">
    <source>
        <dbReference type="PROSITE-ProRule" id="PRU00169"/>
    </source>
</evidence>
<dbReference type="PROSITE" id="PS50043">
    <property type="entry name" value="HTH_LUXR_2"/>
    <property type="match status" value="1"/>
</dbReference>
<dbReference type="InterPro" id="IPR016032">
    <property type="entry name" value="Sig_transdc_resp-reg_C-effctor"/>
</dbReference>
<feature type="domain" description="HTH luxR-type" evidence="6">
    <location>
        <begin position="146"/>
        <end position="211"/>
    </location>
</feature>
<dbReference type="PANTHER" id="PTHR43214:SF1">
    <property type="entry name" value="TRANSCRIPTIONAL REGULATORY PROTEIN COMA"/>
    <property type="match status" value="1"/>
</dbReference>